<dbReference type="PANTHER" id="PTHR30537:SF5">
    <property type="entry name" value="HTH-TYPE TRANSCRIPTIONAL ACTIVATOR TTDR-RELATED"/>
    <property type="match status" value="1"/>
</dbReference>
<dbReference type="Pfam" id="PF03466">
    <property type="entry name" value="LysR_substrate"/>
    <property type="match status" value="1"/>
</dbReference>
<feature type="domain" description="HTH lysR-type" evidence="5">
    <location>
        <begin position="8"/>
        <end position="59"/>
    </location>
</feature>
<dbReference type="EMBL" id="CP138203">
    <property type="protein sequence ID" value="WPC75099.1"/>
    <property type="molecule type" value="Genomic_DNA"/>
</dbReference>
<proteinExistence type="inferred from homology"/>
<keyword evidence="4" id="KW-0804">Transcription</keyword>
<dbReference type="SUPFAM" id="SSF46785">
    <property type="entry name" value="Winged helix' DNA-binding domain"/>
    <property type="match status" value="1"/>
</dbReference>
<reference evidence="6 7" key="1">
    <citation type="submission" date="2023-11" db="EMBL/GenBank/DDBJ databases">
        <title>Plant-associative lifestyle of Vibrio porteresiae and its evolutionary dynamics.</title>
        <authorList>
            <person name="Rameshkumar N."/>
            <person name="Kirti K."/>
        </authorList>
    </citation>
    <scope>NUCLEOTIDE SEQUENCE [LARGE SCALE GENOMIC DNA]</scope>
    <source>
        <strain evidence="6 7">MSSRF30</strain>
    </source>
</reference>
<dbReference type="Gene3D" id="3.40.190.290">
    <property type="match status" value="1"/>
</dbReference>
<evidence type="ECO:0000256" key="4">
    <source>
        <dbReference type="ARBA" id="ARBA00023163"/>
    </source>
</evidence>
<evidence type="ECO:0000256" key="2">
    <source>
        <dbReference type="ARBA" id="ARBA00023015"/>
    </source>
</evidence>
<dbReference type="CDD" id="cd08422">
    <property type="entry name" value="PBP2_CrgA_like"/>
    <property type="match status" value="1"/>
</dbReference>
<dbReference type="PROSITE" id="PS50931">
    <property type="entry name" value="HTH_LYSR"/>
    <property type="match status" value="1"/>
</dbReference>
<evidence type="ECO:0000259" key="5">
    <source>
        <dbReference type="PROSITE" id="PS50931"/>
    </source>
</evidence>
<sequence length="303" mass="33934">MERMDCDRMFIAVIELGSFTKAAERMGTSSGQASKLISRLEQILGVQLFKRSTRSLAATDVGRAYYEGIKPIIDGFDALDDSVRNAAKDPAGKLRISVPVTFGTTTLTPFFIDFAKRYPRIALDIKYEDRSVNIVDEGYDVALRIGQLNDSALIARKLYEIHVLTVASPQYLLEHGEPQHWQELTQHQLIIDSNFRDAHHWTFQNEQGGIEYLPVNGRLRFSNATACLQAATEGLGITKLPSFVALDELHAGQLQPILTQYDIPALGLYALYPPSKHLSQSSRAFIDFLVEQFTHTKLAHLPL</sequence>
<accession>A0ABZ0QF52</accession>
<dbReference type="SUPFAM" id="SSF53850">
    <property type="entry name" value="Periplasmic binding protein-like II"/>
    <property type="match status" value="1"/>
</dbReference>
<dbReference type="PANTHER" id="PTHR30537">
    <property type="entry name" value="HTH-TYPE TRANSCRIPTIONAL REGULATOR"/>
    <property type="match status" value="1"/>
</dbReference>
<evidence type="ECO:0000256" key="3">
    <source>
        <dbReference type="ARBA" id="ARBA00023125"/>
    </source>
</evidence>
<evidence type="ECO:0000313" key="7">
    <source>
        <dbReference type="Proteomes" id="UP001304071"/>
    </source>
</evidence>
<dbReference type="InterPro" id="IPR036390">
    <property type="entry name" value="WH_DNA-bd_sf"/>
</dbReference>
<dbReference type="InterPro" id="IPR005119">
    <property type="entry name" value="LysR_subst-bd"/>
</dbReference>
<dbReference type="InterPro" id="IPR058163">
    <property type="entry name" value="LysR-type_TF_proteobact-type"/>
</dbReference>
<dbReference type="Gene3D" id="1.10.10.10">
    <property type="entry name" value="Winged helix-like DNA-binding domain superfamily/Winged helix DNA-binding domain"/>
    <property type="match status" value="1"/>
</dbReference>
<comment type="similarity">
    <text evidence="1">Belongs to the LysR transcriptional regulatory family.</text>
</comment>
<protein>
    <submittedName>
        <fullName evidence="6">LysR family transcriptional regulator</fullName>
    </submittedName>
</protein>
<evidence type="ECO:0000256" key="1">
    <source>
        <dbReference type="ARBA" id="ARBA00009437"/>
    </source>
</evidence>
<organism evidence="6 7">
    <name type="scientific">Vibrio porteresiae DSM 19223</name>
    <dbReference type="NCBI Taxonomy" id="1123496"/>
    <lineage>
        <taxon>Bacteria</taxon>
        <taxon>Pseudomonadati</taxon>
        <taxon>Pseudomonadota</taxon>
        <taxon>Gammaproteobacteria</taxon>
        <taxon>Vibrionales</taxon>
        <taxon>Vibrionaceae</taxon>
        <taxon>Vibrio</taxon>
    </lineage>
</organism>
<keyword evidence="2" id="KW-0805">Transcription regulation</keyword>
<dbReference type="InterPro" id="IPR000847">
    <property type="entry name" value="LysR_HTH_N"/>
</dbReference>
<dbReference type="Proteomes" id="UP001304071">
    <property type="component" value="Chromosome 1"/>
</dbReference>
<gene>
    <name evidence="6" type="ORF">R8Z52_07845</name>
</gene>
<dbReference type="InterPro" id="IPR036388">
    <property type="entry name" value="WH-like_DNA-bd_sf"/>
</dbReference>
<keyword evidence="7" id="KW-1185">Reference proteome</keyword>
<dbReference type="RefSeq" id="WP_261895532.1">
    <property type="nucleotide sequence ID" value="NZ_AP024895.1"/>
</dbReference>
<dbReference type="Pfam" id="PF00126">
    <property type="entry name" value="HTH_1"/>
    <property type="match status" value="1"/>
</dbReference>
<keyword evidence="3" id="KW-0238">DNA-binding</keyword>
<name>A0ABZ0QF52_9VIBR</name>
<evidence type="ECO:0000313" key="6">
    <source>
        <dbReference type="EMBL" id="WPC75099.1"/>
    </source>
</evidence>